<name>A0A812JEQ5_9DINO</name>
<dbReference type="Proteomes" id="UP000604046">
    <property type="component" value="Unassembled WGS sequence"/>
</dbReference>
<feature type="signal peptide" evidence="1">
    <location>
        <begin position="1"/>
        <end position="17"/>
    </location>
</feature>
<organism evidence="2 3">
    <name type="scientific">Symbiodinium natans</name>
    <dbReference type="NCBI Taxonomy" id="878477"/>
    <lineage>
        <taxon>Eukaryota</taxon>
        <taxon>Sar</taxon>
        <taxon>Alveolata</taxon>
        <taxon>Dinophyceae</taxon>
        <taxon>Suessiales</taxon>
        <taxon>Symbiodiniaceae</taxon>
        <taxon>Symbiodinium</taxon>
    </lineage>
</organism>
<keyword evidence="3" id="KW-1185">Reference proteome</keyword>
<evidence type="ECO:0000313" key="2">
    <source>
        <dbReference type="EMBL" id="CAE7200942.1"/>
    </source>
</evidence>
<proteinExistence type="predicted"/>
<sequence length="274" mass="29420">MWQCCILFWLLALGVYSDETTTTSTTAANVTATTTTTTLPAFCTSVEGRECTLNPQFDKVMSWDGDIVLPEKSSYSYPHNAEFHVTGKIILRFSSRLIAANGLKIFSSGWVCESCWMEASYVATSTAPGNCSQGVNISSGILTAKRGFTIACHDGVVNITGMTIVKVGTPQSLKPRKFVVVANDLLCADNNVNVQADIMDLYAYQHLHLAAIPDAKSDLQLRSAGSMILGWDGGGWSVHSLTAVAYRLSVADDHRIEVVGTDSIPAPARACGGR</sequence>
<comment type="caution">
    <text evidence="2">The sequence shown here is derived from an EMBL/GenBank/DDBJ whole genome shotgun (WGS) entry which is preliminary data.</text>
</comment>
<accession>A0A812JEQ5</accession>
<dbReference type="EMBL" id="CAJNDS010000391">
    <property type="protein sequence ID" value="CAE7200942.1"/>
    <property type="molecule type" value="Genomic_DNA"/>
</dbReference>
<reference evidence="2" key="1">
    <citation type="submission" date="2021-02" db="EMBL/GenBank/DDBJ databases">
        <authorList>
            <person name="Dougan E. K."/>
            <person name="Rhodes N."/>
            <person name="Thang M."/>
            <person name="Chan C."/>
        </authorList>
    </citation>
    <scope>NUCLEOTIDE SEQUENCE</scope>
</reference>
<dbReference type="OrthoDB" id="10574292at2759"/>
<feature type="chain" id="PRO_5032718986" evidence="1">
    <location>
        <begin position="18"/>
        <end position="274"/>
    </location>
</feature>
<evidence type="ECO:0000256" key="1">
    <source>
        <dbReference type="SAM" id="SignalP"/>
    </source>
</evidence>
<protein>
    <submittedName>
        <fullName evidence="2">Uncharacterized protein</fullName>
    </submittedName>
</protein>
<dbReference type="AlphaFoldDB" id="A0A812JEQ5"/>
<gene>
    <name evidence="2" type="ORF">SNAT2548_LOCUS5979</name>
</gene>
<evidence type="ECO:0000313" key="3">
    <source>
        <dbReference type="Proteomes" id="UP000604046"/>
    </source>
</evidence>
<keyword evidence="1" id="KW-0732">Signal</keyword>